<evidence type="ECO:0000313" key="8">
    <source>
        <dbReference type="Proteomes" id="UP000799324"/>
    </source>
</evidence>
<feature type="transmembrane region" description="Helical" evidence="5">
    <location>
        <begin position="144"/>
        <end position="161"/>
    </location>
</feature>
<keyword evidence="2 5" id="KW-0812">Transmembrane</keyword>
<sequence length="573" mass="61895">MHTTEKRGTDETLASFSSRDSTLREDATAQRVQKSGLEAPIYLQGLRLHLLTLVINLSFFLVHVEVSVVGTALVAITDDLHGYGRSSWVVTGYLLSYIGFMVIMAKLSDHISRKVVLLGSLATFIIFSGACGAAWTMIQLICLRVFQGLGASGTFSLGIIVQTEMVPRSKYPVYSMILALMTVLSLLLGPIIGGAVSENTTWRWVFLMNVPPGVILLALLTICLPRDFPYMGDTSHTCSLQFRRLDVIGAGLMLVAVTLLITGFEEASDFSPWTSAGVLAPIVVSGVAWILFLVYERHVTPAKRATEPVFPWRFCTSRTIVGLLGNSFILGTIFITLVIQIPLRYQIVGNESPVKAGLRLIAFGAAIPVGSTSSGLLCQKRRVPPIFLFFLASLFTILGLLFMSRVAIDDISWSGLYGLQFVTGVGCGIMMGMVTLLPPFVAEQDDLATCTASVIQFRSLGGALALSLVTAIMNHSIQNSLLPVLGPQKLAQIFLSPQSLNALDEPLRSVVKEVFWKGFNMQLRILLGFAVAQVPATMLMWKWRGKGEGEGKGDGVGGQIVVADLVKGGGDGS</sequence>
<protein>
    <submittedName>
        <fullName evidence="7">Putative multidrug resistance protein fnx1</fullName>
    </submittedName>
</protein>
<feature type="transmembrane region" description="Helical" evidence="5">
    <location>
        <begin position="414"/>
        <end position="437"/>
    </location>
</feature>
<dbReference type="EMBL" id="MU004320">
    <property type="protein sequence ID" value="KAF2657865.1"/>
    <property type="molecule type" value="Genomic_DNA"/>
</dbReference>
<dbReference type="PANTHER" id="PTHR23501">
    <property type="entry name" value="MAJOR FACILITATOR SUPERFAMILY"/>
    <property type="match status" value="1"/>
</dbReference>
<feature type="transmembrane region" description="Helical" evidence="5">
    <location>
        <begin position="88"/>
        <end position="108"/>
    </location>
</feature>
<evidence type="ECO:0000256" key="4">
    <source>
        <dbReference type="ARBA" id="ARBA00023136"/>
    </source>
</evidence>
<feature type="transmembrane region" description="Helical" evidence="5">
    <location>
        <begin position="204"/>
        <end position="224"/>
    </location>
</feature>
<dbReference type="GO" id="GO:0005886">
    <property type="term" value="C:plasma membrane"/>
    <property type="evidence" value="ECO:0007669"/>
    <property type="project" value="TreeGrafter"/>
</dbReference>
<keyword evidence="4 5" id="KW-0472">Membrane</keyword>
<dbReference type="InterPro" id="IPR020846">
    <property type="entry name" value="MFS_dom"/>
</dbReference>
<evidence type="ECO:0000256" key="1">
    <source>
        <dbReference type="ARBA" id="ARBA00004141"/>
    </source>
</evidence>
<feature type="transmembrane region" description="Helical" evidence="5">
    <location>
        <begin position="361"/>
        <end position="379"/>
    </location>
</feature>
<dbReference type="AlphaFoldDB" id="A0A6A6TCW8"/>
<evidence type="ECO:0000256" key="3">
    <source>
        <dbReference type="ARBA" id="ARBA00022989"/>
    </source>
</evidence>
<dbReference type="OrthoDB" id="440553at2759"/>
<feature type="transmembrane region" description="Helical" evidence="5">
    <location>
        <begin position="457"/>
        <end position="477"/>
    </location>
</feature>
<dbReference type="Gene3D" id="1.20.1250.20">
    <property type="entry name" value="MFS general substrate transporter like domains"/>
    <property type="match status" value="2"/>
</dbReference>
<dbReference type="SUPFAM" id="SSF103473">
    <property type="entry name" value="MFS general substrate transporter"/>
    <property type="match status" value="1"/>
</dbReference>
<dbReference type="Pfam" id="PF07690">
    <property type="entry name" value="MFS_1"/>
    <property type="match status" value="1"/>
</dbReference>
<dbReference type="PROSITE" id="PS50850">
    <property type="entry name" value="MFS"/>
    <property type="match status" value="1"/>
</dbReference>
<evidence type="ECO:0000313" key="7">
    <source>
        <dbReference type="EMBL" id="KAF2657865.1"/>
    </source>
</evidence>
<comment type="subcellular location">
    <subcellularLocation>
        <location evidence="1">Membrane</location>
        <topology evidence="1">Multi-pass membrane protein</topology>
    </subcellularLocation>
</comment>
<dbReference type="InterPro" id="IPR036259">
    <property type="entry name" value="MFS_trans_sf"/>
</dbReference>
<reference evidence="7" key="1">
    <citation type="journal article" date="2020" name="Stud. Mycol.">
        <title>101 Dothideomycetes genomes: a test case for predicting lifestyles and emergence of pathogens.</title>
        <authorList>
            <person name="Haridas S."/>
            <person name="Albert R."/>
            <person name="Binder M."/>
            <person name="Bloem J."/>
            <person name="Labutti K."/>
            <person name="Salamov A."/>
            <person name="Andreopoulos B."/>
            <person name="Baker S."/>
            <person name="Barry K."/>
            <person name="Bills G."/>
            <person name="Bluhm B."/>
            <person name="Cannon C."/>
            <person name="Castanera R."/>
            <person name="Culley D."/>
            <person name="Daum C."/>
            <person name="Ezra D."/>
            <person name="Gonzalez J."/>
            <person name="Henrissat B."/>
            <person name="Kuo A."/>
            <person name="Liang C."/>
            <person name="Lipzen A."/>
            <person name="Lutzoni F."/>
            <person name="Magnuson J."/>
            <person name="Mondo S."/>
            <person name="Nolan M."/>
            <person name="Ohm R."/>
            <person name="Pangilinan J."/>
            <person name="Park H.-J."/>
            <person name="Ramirez L."/>
            <person name="Alfaro M."/>
            <person name="Sun H."/>
            <person name="Tritt A."/>
            <person name="Yoshinaga Y."/>
            <person name="Zwiers L.-H."/>
            <person name="Turgeon B."/>
            <person name="Goodwin S."/>
            <person name="Spatafora J."/>
            <person name="Crous P."/>
            <person name="Grigoriev I."/>
        </authorList>
    </citation>
    <scope>NUCLEOTIDE SEQUENCE</scope>
    <source>
        <strain evidence="7">CBS 122681</strain>
    </source>
</reference>
<feature type="transmembrane region" description="Helical" evidence="5">
    <location>
        <begin position="173"/>
        <end position="192"/>
    </location>
</feature>
<feature type="transmembrane region" description="Helical" evidence="5">
    <location>
        <begin position="115"/>
        <end position="138"/>
    </location>
</feature>
<feature type="transmembrane region" description="Helical" evidence="5">
    <location>
        <begin position="320"/>
        <end position="341"/>
    </location>
</feature>
<dbReference type="PANTHER" id="PTHR23501:SF43">
    <property type="entry name" value="MULTIDRUG TRANSPORTER, PUTATIVE (AFU_ORTHOLOGUE AFUA_6G03040)-RELATED"/>
    <property type="match status" value="1"/>
</dbReference>
<keyword evidence="3 5" id="KW-1133">Transmembrane helix</keyword>
<evidence type="ECO:0000256" key="5">
    <source>
        <dbReference type="SAM" id="Phobius"/>
    </source>
</evidence>
<organism evidence="7 8">
    <name type="scientific">Lophiostoma macrostomum CBS 122681</name>
    <dbReference type="NCBI Taxonomy" id="1314788"/>
    <lineage>
        <taxon>Eukaryota</taxon>
        <taxon>Fungi</taxon>
        <taxon>Dikarya</taxon>
        <taxon>Ascomycota</taxon>
        <taxon>Pezizomycotina</taxon>
        <taxon>Dothideomycetes</taxon>
        <taxon>Pleosporomycetidae</taxon>
        <taxon>Pleosporales</taxon>
        <taxon>Lophiostomataceae</taxon>
        <taxon>Lophiostoma</taxon>
    </lineage>
</organism>
<feature type="transmembrane region" description="Helical" evidence="5">
    <location>
        <begin position="386"/>
        <end position="408"/>
    </location>
</feature>
<name>A0A6A6TCW8_9PLEO</name>
<dbReference type="GO" id="GO:0022857">
    <property type="term" value="F:transmembrane transporter activity"/>
    <property type="evidence" value="ECO:0007669"/>
    <property type="project" value="InterPro"/>
</dbReference>
<feature type="transmembrane region" description="Helical" evidence="5">
    <location>
        <begin position="50"/>
        <end position="76"/>
    </location>
</feature>
<feature type="domain" description="Major facilitator superfamily (MFS) profile" evidence="6">
    <location>
        <begin position="51"/>
        <end position="548"/>
    </location>
</feature>
<feature type="transmembrane region" description="Helical" evidence="5">
    <location>
        <begin position="245"/>
        <end position="264"/>
    </location>
</feature>
<gene>
    <name evidence="7" type="ORF">K491DRAFT_594042</name>
</gene>
<evidence type="ECO:0000256" key="2">
    <source>
        <dbReference type="ARBA" id="ARBA00022692"/>
    </source>
</evidence>
<dbReference type="Proteomes" id="UP000799324">
    <property type="component" value="Unassembled WGS sequence"/>
</dbReference>
<evidence type="ECO:0000259" key="6">
    <source>
        <dbReference type="PROSITE" id="PS50850"/>
    </source>
</evidence>
<dbReference type="InterPro" id="IPR011701">
    <property type="entry name" value="MFS"/>
</dbReference>
<proteinExistence type="predicted"/>
<keyword evidence="8" id="KW-1185">Reference proteome</keyword>
<accession>A0A6A6TCW8</accession>
<feature type="transmembrane region" description="Helical" evidence="5">
    <location>
        <begin position="276"/>
        <end position="295"/>
    </location>
</feature>